<keyword evidence="1" id="KW-1133">Transmembrane helix</keyword>
<dbReference type="Proteomes" id="UP000183750">
    <property type="component" value="Unassembled WGS sequence"/>
</dbReference>
<keyword evidence="3" id="KW-1185">Reference proteome</keyword>
<proteinExistence type="predicted"/>
<feature type="transmembrane region" description="Helical" evidence="1">
    <location>
        <begin position="137"/>
        <end position="158"/>
    </location>
</feature>
<feature type="transmembrane region" description="Helical" evidence="1">
    <location>
        <begin position="164"/>
        <end position="185"/>
    </location>
</feature>
<sequence>MAIRWLFGETVRWENGALLHPMTFDIDVVKDVERMIRLGPSTLDPRLKIRILEPGLAEPDDSPVSVDDIHQLSGHERRYLFLETPRNYDPDEQYISIDFRSDFSLRVDSRNVDRELVSRVVGHLNGTGRLRPVWQRVLPVAPIAFAVAATALGFVALATSAANLASVLFALTLMVALWVGAVLLARRMSDRTKMKEFGARFREASRSEVRERLRNARAGAIVAVITTPIAGFIGYLLRVWTGG</sequence>
<reference evidence="3" key="1">
    <citation type="submission" date="2016-10" db="EMBL/GenBank/DDBJ databases">
        <authorList>
            <person name="Varghese N."/>
            <person name="Submissions S."/>
        </authorList>
    </citation>
    <scope>NUCLEOTIDE SEQUENCE [LARGE SCALE GENOMIC DNA]</scope>
    <source>
        <strain evidence="3">DSM 16089</strain>
    </source>
</reference>
<dbReference type="AlphaFoldDB" id="A0A1H4MIU8"/>
<protein>
    <submittedName>
        <fullName evidence="2">Uncharacterized protein</fullName>
    </submittedName>
</protein>
<keyword evidence="1" id="KW-0812">Transmembrane</keyword>
<organism evidence="2 3">
    <name type="scientific">Microbacterium hydrocarbonoxydans</name>
    <dbReference type="NCBI Taxonomy" id="273678"/>
    <lineage>
        <taxon>Bacteria</taxon>
        <taxon>Bacillati</taxon>
        <taxon>Actinomycetota</taxon>
        <taxon>Actinomycetes</taxon>
        <taxon>Micrococcales</taxon>
        <taxon>Microbacteriaceae</taxon>
        <taxon>Microbacterium</taxon>
    </lineage>
</organism>
<feature type="transmembrane region" description="Helical" evidence="1">
    <location>
        <begin position="216"/>
        <end position="237"/>
    </location>
</feature>
<evidence type="ECO:0000313" key="3">
    <source>
        <dbReference type="Proteomes" id="UP000183750"/>
    </source>
</evidence>
<name>A0A1H4MIU8_9MICO</name>
<gene>
    <name evidence="2" type="ORF">SAMN04489807_2164</name>
</gene>
<keyword evidence="1" id="KW-0472">Membrane</keyword>
<accession>A0A1H4MIU8</accession>
<evidence type="ECO:0000256" key="1">
    <source>
        <dbReference type="SAM" id="Phobius"/>
    </source>
</evidence>
<evidence type="ECO:0000313" key="2">
    <source>
        <dbReference type="EMBL" id="SEB83040.1"/>
    </source>
</evidence>
<dbReference type="EMBL" id="FNSQ01000005">
    <property type="protein sequence ID" value="SEB83040.1"/>
    <property type="molecule type" value="Genomic_DNA"/>
</dbReference>
<dbReference type="RefSeq" id="WP_060925871.1">
    <property type="nucleotide sequence ID" value="NZ_FNSQ01000005.1"/>
</dbReference>